<sequence>AYQSSTIELTIVSRPDLDNLKKVDVKCTCCRIRSSDEERVPLLGDSLATHHFRRASYYNYNRNPFERKGRTLSNGTSSSAMQYGRNWRNGSDEFTYGYGGPTTPSMLWVNDNPGLTTDYSIGSHNSSQWRRWEKKREELLARYAKSSNEG</sequence>
<keyword evidence="2" id="KW-1185">Reference proteome</keyword>
<feature type="non-terminal residue" evidence="1">
    <location>
        <position position="1"/>
    </location>
</feature>
<accession>A0ACA9KDF2</accession>
<name>A0ACA9KDF2_9GLOM</name>
<evidence type="ECO:0000313" key="1">
    <source>
        <dbReference type="EMBL" id="CAG8467586.1"/>
    </source>
</evidence>
<comment type="caution">
    <text evidence="1">The sequence shown here is derived from an EMBL/GenBank/DDBJ whole genome shotgun (WGS) entry which is preliminary data.</text>
</comment>
<reference evidence="1" key="1">
    <citation type="submission" date="2021-06" db="EMBL/GenBank/DDBJ databases">
        <authorList>
            <person name="Kallberg Y."/>
            <person name="Tangrot J."/>
            <person name="Rosling A."/>
        </authorList>
    </citation>
    <scope>NUCLEOTIDE SEQUENCE</scope>
    <source>
        <strain evidence="1">CL356</strain>
    </source>
</reference>
<gene>
    <name evidence="1" type="ORF">ACOLOM_LOCUS1449</name>
</gene>
<evidence type="ECO:0000313" key="2">
    <source>
        <dbReference type="Proteomes" id="UP000789525"/>
    </source>
</evidence>
<protein>
    <submittedName>
        <fullName evidence="1">5169_t:CDS:1</fullName>
    </submittedName>
</protein>
<dbReference type="EMBL" id="CAJVPT010001713">
    <property type="protein sequence ID" value="CAG8467586.1"/>
    <property type="molecule type" value="Genomic_DNA"/>
</dbReference>
<proteinExistence type="predicted"/>
<dbReference type="Proteomes" id="UP000789525">
    <property type="component" value="Unassembled WGS sequence"/>
</dbReference>
<organism evidence="1 2">
    <name type="scientific">Acaulospora colombiana</name>
    <dbReference type="NCBI Taxonomy" id="27376"/>
    <lineage>
        <taxon>Eukaryota</taxon>
        <taxon>Fungi</taxon>
        <taxon>Fungi incertae sedis</taxon>
        <taxon>Mucoromycota</taxon>
        <taxon>Glomeromycotina</taxon>
        <taxon>Glomeromycetes</taxon>
        <taxon>Diversisporales</taxon>
        <taxon>Acaulosporaceae</taxon>
        <taxon>Acaulospora</taxon>
    </lineage>
</organism>